<dbReference type="Pfam" id="PF05193">
    <property type="entry name" value="Peptidase_M16_C"/>
    <property type="match status" value="1"/>
</dbReference>
<accession>A0A154LCU3</accession>
<dbReference type="GO" id="GO:0004222">
    <property type="term" value="F:metalloendopeptidase activity"/>
    <property type="evidence" value="ECO:0007669"/>
    <property type="project" value="InterPro"/>
</dbReference>
<dbReference type="FunFam" id="3.30.830.10:FF:000008">
    <property type="entry name" value="Mitochondrial-processing peptidase subunit beta"/>
    <property type="match status" value="1"/>
</dbReference>
<feature type="domain" description="Peptidase M16 C-terminal" evidence="7">
    <location>
        <begin position="166"/>
        <end position="338"/>
    </location>
</feature>
<protein>
    <submittedName>
        <fullName evidence="8">Peptidase M16</fullName>
    </submittedName>
</protein>
<comment type="similarity">
    <text evidence="2 4">Belongs to the peptidase M16 family.</text>
</comment>
<dbReference type="Proteomes" id="UP000076335">
    <property type="component" value="Unassembled WGS sequence"/>
</dbReference>
<dbReference type="PANTHER" id="PTHR11851:SF49">
    <property type="entry name" value="MITOCHONDRIAL-PROCESSING PEPTIDASE SUBUNIT ALPHA"/>
    <property type="match status" value="1"/>
</dbReference>
<dbReference type="InterPro" id="IPR011765">
    <property type="entry name" value="Pept_M16_N"/>
</dbReference>
<evidence type="ECO:0000256" key="3">
    <source>
        <dbReference type="ARBA" id="ARBA00023049"/>
    </source>
</evidence>
<dbReference type="Pfam" id="PF00675">
    <property type="entry name" value="Peptidase_M16"/>
    <property type="match status" value="1"/>
</dbReference>
<evidence type="ECO:0000256" key="2">
    <source>
        <dbReference type="ARBA" id="ARBA00007261"/>
    </source>
</evidence>
<name>A0A154LCU3_9PROT</name>
<dbReference type="AlphaFoldDB" id="A0A154LCU3"/>
<sequence>MTVELTRLDNGMIVATDRLEHVQSVALGAWVDVGARNETPEINGISHMLEHMAFKGTRRRSALQISEEIENVGGQMNAYTSRENTAYYCKVLHEDQELAIDVIADILQNSTLDAKELERERQVILQEIGQANDTPDDIIFDYFQETALPDQALGRSILGSPENVSSLSRDDLFDFMSRRYSPKRMVFSASGKVDHQQIVDLVSSKFDNLPTHEDHEMEALRYEGGNRIEQRDLEQVHVIFGLPTVSYTDDSFYDLQVFNTLLGGGMSSRLFQEIREKRGLVYSVYSFSSHYVDGGLFSIYAGTGPNDIGELMPVMCDELVRATVDLTEEEVNRARAQLKASVVMGMESNSGRCETLARQIQIFGGPQTIEEIVAKVDAVDLERVRAAGKSLLGGTPTVTALGPVKEEIKFNTHLFGGLDAIKE</sequence>
<dbReference type="OrthoDB" id="9811314at2"/>
<dbReference type="PROSITE" id="PS00143">
    <property type="entry name" value="INSULINASE"/>
    <property type="match status" value="1"/>
</dbReference>
<dbReference type="PANTHER" id="PTHR11851">
    <property type="entry name" value="METALLOPROTEASE"/>
    <property type="match status" value="1"/>
</dbReference>
<evidence type="ECO:0000259" key="6">
    <source>
        <dbReference type="Pfam" id="PF00675"/>
    </source>
</evidence>
<dbReference type="InterPro" id="IPR007863">
    <property type="entry name" value="Peptidase_M16_C"/>
</dbReference>
<evidence type="ECO:0000256" key="5">
    <source>
        <dbReference type="SAM" id="Coils"/>
    </source>
</evidence>
<reference evidence="8 9" key="1">
    <citation type="submission" date="2015-12" db="EMBL/GenBank/DDBJ databases">
        <title>Genome sequence of Thalassospira lucentensis MCCC 1A02072.</title>
        <authorList>
            <person name="Lu L."/>
            <person name="Lai Q."/>
            <person name="Shao Z."/>
            <person name="Qian P."/>
        </authorList>
    </citation>
    <scope>NUCLEOTIDE SEQUENCE [LARGE SCALE GENOMIC DNA]</scope>
    <source>
        <strain evidence="8 9">MCCC 1A02072</strain>
    </source>
</reference>
<gene>
    <name evidence="8" type="ORF">AUP42_10045</name>
</gene>
<evidence type="ECO:0000313" key="8">
    <source>
        <dbReference type="EMBL" id="KZB69210.1"/>
    </source>
</evidence>
<keyword evidence="5" id="KW-0175">Coiled coil</keyword>
<dbReference type="SUPFAM" id="SSF63411">
    <property type="entry name" value="LuxS/MPP-like metallohydrolase"/>
    <property type="match status" value="2"/>
</dbReference>
<dbReference type="InterPro" id="IPR001431">
    <property type="entry name" value="Pept_M16_Zn_BS"/>
</dbReference>
<evidence type="ECO:0000256" key="4">
    <source>
        <dbReference type="RuleBase" id="RU004447"/>
    </source>
</evidence>
<evidence type="ECO:0000313" key="9">
    <source>
        <dbReference type="Proteomes" id="UP000076335"/>
    </source>
</evidence>
<feature type="coiled-coil region" evidence="5">
    <location>
        <begin position="107"/>
        <end position="134"/>
    </location>
</feature>
<dbReference type="InterPro" id="IPR011249">
    <property type="entry name" value="Metalloenz_LuxS/M16"/>
</dbReference>
<keyword evidence="3" id="KW-0378">Hydrolase</keyword>
<feature type="domain" description="Peptidase M16 N-terminal" evidence="6">
    <location>
        <begin position="14"/>
        <end position="159"/>
    </location>
</feature>
<dbReference type="GO" id="GO:0046872">
    <property type="term" value="F:metal ion binding"/>
    <property type="evidence" value="ECO:0007669"/>
    <property type="project" value="InterPro"/>
</dbReference>
<dbReference type="EMBL" id="LPVY01000002">
    <property type="protein sequence ID" value="KZB69210.1"/>
    <property type="molecule type" value="Genomic_DNA"/>
</dbReference>
<dbReference type="Gene3D" id="3.30.830.10">
    <property type="entry name" value="Metalloenzyme, LuxS/M16 peptidase-like"/>
    <property type="match status" value="2"/>
</dbReference>
<evidence type="ECO:0000259" key="7">
    <source>
        <dbReference type="Pfam" id="PF05193"/>
    </source>
</evidence>
<comment type="caution">
    <text evidence="8">The sequence shown here is derived from an EMBL/GenBank/DDBJ whole genome shotgun (WGS) entry which is preliminary data.</text>
</comment>
<keyword evidence="3" id="KW-0482">Metalloprotease</keyword>
<dbReference type="GO" id="GO:0006508">
    <property type="term" value="P:proteolysis"/>
    <property type="evidence" value="ECO:0007669"/>
    <property type="project" value="InterPro"/>
</dbReference>
<dbReference type="InterPro" id="IPR050361">
    <property type="entry name" value="MPP/UQCRC_Complex"/>
</dbReference>
<comment type="cofactor">
    <cofactor evidence="1">
        <name>Zn(2+)</name>
        <dbReference type="ChEBI" id="CHEBI:29105"/>
    </cofactor>
</comment>
<dbReference type="RefSeq" id="WP_062948349.1">
    <property type="nucleotide sequence ID" value="NZ_LPVY01000002.1"/>
</dbReference>
<keyword evidence="3" id="KW-0645">Protease</keyword>
<proteinExistence type="inferred from homology"/>
<organism evidence="8 9">
    <name type="scientific">Thalassospira lucentensis</name>
    <dbReference type="NCBI Taxonomy" id="168935"/>
    <lineage>
        <taxon>Bacteria</taxon>
        <taxon>Pseudomonadati</taxon>
        <taxon>Pseudomonadota</taxon>
        <taxon>Alphaproteobacteria</taxon>
        <taxon>Rhodospirillales</taxon>
        <taxon>Thalassospiraceae</taxon>
        <taxon>Thalassospira</taxon>
    </lineage>
</organism>
<evidence type="ECO:0000256" key="1">
    <source>
        <dbReference type="ARBA" id="ARBA00001947"/>
    </source>
</evidence>